<accession>A0A4Y2DVY7</accession>
<protein>
    <submittedName>
        <fullName evidence="1">Uncharacterized protein</fullName>
    </submittedName>
</protein>
<keyword evidence="2" id="KW-1185">Reference proteome</keyword>
<dbReference type="EMBL" id="BGPR01000452">
    <property type="protein sequence ID" value="GBM21063.1"/>
    <property type="molecule type" value="Genomic_DNA"/>
</dbReference>
<name>A0A4Y2DVY7_ARAVE</name>
<organism evidence="1 2">
    <name type="scientific">Araneus ventricosus</name>
    <name type="common">Orbweaver spider</name>
    <name type="synonym">Epeira ventricosa</name>
    <dbReference type="NCBI Taxonomy" id="182803"/>
    <lineage>
        <taxon>Eukaryota</taxon>
        <taxon>Metazoa</taxon>
        <taxon>Ecdysozoa</taxon>
        <taxon>Arthropoda</taxon>
        <taxon>Chelicerata</taxon>
        <taxon>Arachnida</taxon>
        <taxon>Araneae</taxon>
        <taxon>Araneomorphae</taxon>
        <taxon>Entelegynae</taxon>
        <taxon>Araneoidea</taxon>
        <taxon>Araneidae</taxon>
        <taxon>Araneus</taxon>
    </lineage>
</organism>
<gene>
    <name evidence="1" type="ORF">AVEN_5776_1</name>
</gene>
<evidence type="ECO:0000313" key="1">
    <source>
        <dbReference type="EMBL" id="GBM21063.1"/>
    </source>
</evidence>
<sequence>MWACCTLNHRWCGEEVWREINVTHTSQRTNFTLFSSHGSLETKSGLLDRRAAEWRPDSIEDAPSKWAKSVRVEHSASGMVQKFGEGVSAQFLTRHLTKIQKYDFSPTIIL</sequence>
<dbReference type="AlphaFoldDB" id="A0A4Y2DVY7"/>
<reference evidence="1 2" key="1">
    <citation type="journal article" date="2019" name="Sci. Rep.">
        <title>Orb-weaving spider Araneus ventricosus genome elucidates the spidroin gene catalogue.</title>
        <authorList>
            <person name="Kono N."/>
            <person name="Nakamura H."/>
            <person name="Ohtoshi R."/>
            <person name="Moran D.A.P."/>
            <person name="Shinohara A."/>
            <person name="Yoshida Y."/>
            <person name="Fujiwara M."/>
            <person name="Mori M."/>
            <person name="Tomita M."/>
            <person name="Arakawa K."/>
        </authorList>
    </citation>
    <scope>NUCLEOTIDE SEQUENCE [LARGE SCALE GENOMIC DNA]</scope>
</reference>
<comment type="caution">
    <text evidence="1">The sequence shown here is derived from an EMBL/GenBank/DDBJ whole genome shotgun (WGS) entry which is preliminary data.</text>
</comment>
<dbReference type="Proteomes" id="UP000499080">
    <property type="component" value="Unassembled WGS sequence"/>
</dbReference>
<proteinExistence type="predicted"/>
<evidence type="ECO:0000313" key="2">
    <source>
        <dbReference type="Proteomes" id="UP000499080"/>
    </source>
</evidence>